<feature type="domain" description="CusB-like barrel-sandwich hybrid" evidence="7">
    <location>
        <begin position="130"/>
        <end position="247"/>
    </location>
</feature>
<feature type="domain" description="Heavy metal binding" evidence="5">
    <location>
        <begin position="53"/>
        <end position="80"/>
    </location>
</feature>
<proteinExistence type="inferred from homology"/>
<dbReference type="PANTHER" id="PTHR30097:SF15">
    <property type="entry name" value="CATION EFFLUX SYSTEM PROTEIN CUSB"/>
    <property type="match status" value="1"/>
</dbReference>
<evidence type="ECO:0000259" key="9">
    <source>
        <dbReference type="Pfam" id="PF25975"/>
    </source>
</evidence>
<dbReference type="FunFam" id="2.40.420.20:FF:000003">
    <property type="entry name" value="Cation efflux system protein cusB"/>
    <property type="match status" value="1"/>
</dbReference>
<evidence type="ECO:0000259" key="7">
    <source>
        <dbReference type="Pfam" id="PF25919"/>
    </source>
</evidence>
<feature type="domain" description="CzcB-like C-terminal circularly permuted SH3-like" evidence="9">
    <location>
        <begin position="335"/>
        <end position="394"/>
    </location>
</feature>
<dbReference type="NCBIfam" id="TIGR01730">
    <property type="entry name" value="RND_mfp"/>
    <property type="match status" value="1"/>
</dbReference>
<evidence type="ECO:0000256" key="1">
    <source>
        <dbReference type="ARBA" id="ARBA00009477"/>
    </source>
</evidence>
<dbReference type="GO" id="GO:0046914">
    <property type="term" value="F:transition metal ion binding"/>
    <property type="evidence" value="ECO:0007669"/>
    <property type="project" value="TreeGrafter"/>
</dbReference>
<dbReference type="KEGG" id="cari:FNU76_03470"/>
<keyword evidence="3" id="KW-0732">Signal</keyword>
<dbReference type="AlphaFoldDB" id="A0A516SBG8"/>
<evidence type="ECO:0000313" key="11">
    <source>
        <dbReference type="Proteomes" id="UP000317550"/>
    </source>
</evidence>
<name>A0A516SBG8_9NEIS</name>
<evidence type="ECO:0000313" key="10">
    <source>
        <dbReference type="EMBL" id="QDQ25489.1"/>
    </source>
</evidence>
<dbReference type="GO" id="GO:0016020">
    <property type="term" value="C:membrane"/>
    <property type="evidence" value="ECO:0007669"/>
    <property type="project" value="InterPro"/>
</dbReference>
<evidence type="ECO:0000259" key="8">
    <source>
        <dbReference type="Pfam" id="PF25954"/>
    </source>
</evidence>
<evidence type="ECO:0000259" key="5">
    <source>
        <dbReference type="Pfam" id="PF19335"/>
    </source>
</evidence>
<dbReference type="InterPro" id="IPR051909">
    <property type="entry name" value="MFP_Cation_Efflux"/>
</dbReference>
<keyword evidence="4" id="KW-0406">Ion transport</keyword>
<gene>
    <name evidence="10" type="ORF">FNU76_03470</name>
</gene>
<dbReference type="FunFam" id="2.40.30.170:FF:000010">
    <property type="entry name" value="Efflux RND transporter periplasmic adaptor subunit"/>
    <property type="match status" value="1"/>
</dbReference>
<dbReference type="Pfam" id="PF25869">
    <property type="entry name" value="3HB_CusB"/>
    <property type="match status" value="1"/>
</dbReference>
<dbReference type="Gene3D" id="6.10.140.730">
    <property type="match status" value="1"/>
</dbReference>
<evidence type="ECO:0000256" key="3">
    <source>
        <dbReference type="ARBA" id="ARBA00022729"/>
    </source>
</evidence>
<dbReference type="GO" id="GO:0030288">
    <property type="term" value="C:outer membrane-bounded periplasmic space"/>
    <property type="evidence" value="ECO:0007669"/>
    <property type="project" value="TreeGrafter"/>
</dbReference>
<evidence type="ECO:0000256" key="4">
    <source>
        <dbReference type="ARBA" id="ARBA00023065"/>
    </source>
</evidence>
<dbReference type="GO" id="GO:0022857">
    <property type="term" value="F:transmembrane transporter activity"/>
    <property type="evidence" value="ECO:0007669"/>
    <property type="project" value="InterPro"/>
</dbReference>
<dbReference type="GO" id="GO:0060003">
    <property type="term" value="P:copper ion export"/>
    <property type="evidence" value="ECO:0007669"/>
    <property type="project" value="TreeGrafter"/>
</dbReference>
<dbReference type="OrthoDB" id="5141338at2"/>
<dbReference type="InterPro" id="IPR006143">
    <property type="entry name" value="RND_pump_MFP"/>
</dbReference>
<dbReference type="Pfam" id="PF25954">
    <property type="entry name" value="Beta-barrel_RND_2"/>
    <property type="match status" value="1"/>
</dbReference>
<feature type="domain" description="CusB-like three alpha-helical bundle" evidence="6">
    <location>
        <begin position="166"/>
        <end position="213"/>
    </location>
</feature>
<dbReference type="InterPro" id="IPR058792">
    <property type="entry name" value="Beta-barrel_RND_2"/>
</dbReference>
<dbReference type="InterPro" id="IPR045800">
    <property type="entry name" value="HMBD"/>
</dbReference>
<dbReference type="GO" id="GO:0015679">
    <property type="term" value="P:plasma membrane copper ion transport"/>
    <property type="evidence" value="ECO:0007669"/>
    <property type="project" value="TreeGrafter"/>
</dbReference>
<reference evidence="11" key="1">
    <citation type="submission" date="2019-07" db="EMBL/GenBank/DDBJ databases">
        <title>Chitinimonas sp. nov., isolated from Ny-Alesund, arctica soil.</title>
        <authorList>
            <person name="Xu Q."/>
            <person name="Peng F."/>
        </authorList>
    </citation>
    <scope>NUCLEOTIDE SEQUENCE [LARGE SCALE GENOMIC DNA]</scope>
    <source>
        <strain evidence="11">R3-44</strain>
    </source>
</reference>
<sequence>MTTQTLKILAAVLATATVGAAGGYWLAQQRMAGPAADLSAVATGAAPERKTLYWYDPMVPDQHFDKGGKSPFMDMQLVPKYADEVGATAGVRIDPGVRQNLGMRLAKVERASMSPTISAVASVQFNERDVAVVQARSGGFVERVYARAPGDVVVAGAPLADVLVPEWAAAQTEFLALANSGDRSLLEAARQRLRLTGMPEGLIALVEKTGRVHAVTPIATPIAGVIQTLEVRMGMTLSAGMTLARVNGLATVWLEAAVPEAQAGQINLAQTVAARFAAYPGEAFKGKVIAILPEANADSRTLRVRVEMSNAKGRFKPGMFAQLQLAAGESTPALIVPSEAVIRTGKRNVVIVALDGNRFQPVEVELGSEVGDKTEIRRGLLAGQQVVASGQFLIDSEASLIGAVARLDGAAAIEGARP</sequence>
<keyword evidence="11" id="KW-1185">Reference proteome</keyword>
<dbReference type="Gene3D" id="2.40.30.170">
    <property type="match status" value="1"/>
</dbReference>
<dbReference type="Pfam" id="PF25919">
    <property type="entry name" value="BSH_CusB"/>
    <property type="match status" value="1"/>
</dbReference>
<protein>
    <submittedName>
        <fullName evidence="10">Efflux RND transporter periplasmic adaptor subunit</fullName>
    </submittedName>
</protein>
<comment type="similarity">
    <text evidence="1">Belongs to the membrane fusion protein (MFP) (TC 8.A.1) family.</text>
</comment>
<dbReference type="InterPro" id="IPR058649">
    <property type="entry name" value="CzcB_C"/>
</dbReference>
<feature type="domain" description="CusB-like beta-barrel" evidence="8">
    <location>
        <begin position="251"/>
        <end position="327"/>
    </location>
</feature>
<dbReference type="Pfam" id="PF19335">
    <property type="entry name" value="HMBD"/>
    <property type="match status" value="1"/>
</dbReference>
<evidence type="ECO:0000256" key="2">
    <source>
        <dbReference type="ARBA" id="ARBA00022448"/>
    </source>
</evidence>
<dbReference type="Proteomes" id="UP000317550">
    <property type="component" value="Chromosome"/>
</dbReference>
<evidence type="ECO:0000259" key="6">
    <source>
        <dbReference type="Pfam" id="PF25869"/>
    </source>
</evidence>
<dbReference type="InterPro" id="IPR058791">
    <property type="entry name" value="3HB_CusB"/>
</dbReference>
<dbReference type="RefSeq" id="WP_143856414.1">
    <property type="nucleotide sequence ID" value="NZ_CP041730.1"/>
</dbReference>
<keyword evidence="2" id="KW-0813">Transport</keyword>
<dbReference type="EMBL" id="CP041730">
    <property type="protein sequence ID" value="QDQ25489.1"/>
    <property type="molecule type" value="Genomic_DNA"/>
</dbReference>
<dbReference type="Gene3D" id="2.40.420.20">
    <property type="match status" value="1"/>
</dbReference>
<dbReference type="Pfam" id="PF25975">
    <property type="entry name" value="CzcB_C"/>
    <property type="match status" value="1"/>
</dbReference>
<accession>A0A516SBG8</accession>
<dbReference type="InterPro" id="IPR058790">
    <property type="entry name" value="BSH_CusB"/>
</dbReference>
<organism evidence="10 11">
    <name type="scientific">Chitinimonas arctica</name>
    <dbReference type="NCBI Taxonomy" id="2594795"/>
    <lineage>
        <taxon>Bacteria</taxon>
        <taxon>Pseudomonadati</taxon>
        <taxon>Pseudomonadota</taxon>
        <taxon>Betaproteobacteria</taxon>
        <taxon>Neisseriales</taxon>
        <taxon>Chitinibacteraceae</taxon>
        <taxon>Chitinimonas</taxon>
    </lineage>
</organism>
<dbReference type="PANTHER" id="PTHR30097">
    <property type="entry name" value="CATION EFFLUX SYSTEM PROTEIN CUSB"/>
    <property type="match status" value="1"/>
</dbReference>
<dbReference type="SUPFAM" id="SSF111369">
    <property type="entry name" value="HlyD-like secretion proteins"/>
    <property type="match status" value="1"/>
</dbReference>